<evidence type="ECO:0000256" key="1">
    <source>
        <dbReference type="SAM" id="SignalP"/>
    </source>
</evidence>
<dbReference type="Proteomes" id="UP000598271">
    <property type="component" value="Unassembled WGS sequence"/>
</dbReference>
<accession>A0A8J3G7C9</accession>
<evidence type="ECO:0000313" key="2">
    <source>
        <dbReference type="EMBL" id="GHB54200.1"/>
    </source>
</evidence>
<name>A0A8J3G7C9_9BACT</name>
<dbReference type="RefSeq" id="WP_229580179.1">
    <property type="nucleotide sequence ID" value="NZ_BMXF01000001.1"/>
</dbReference>
<keyword evidence="3" id="KW-1185">Reference proteome</keyword>
<reference evidence="2 3" key="1">
    <citation type="journal article" date="2014" name="Int. J. Syst. Evol. Microbiol.">
        <title>Complete genome sequence of Corynebacterium casei LMG S-19264T (=DSM 44701T), isolated from a smear-ripened cheese.</title>
        <authorList>
            <consortium name="US DOE Joint Genome Institute (JGI-PGF)"/>
            <person name="Walter F."/>
            <person name="Albersmeier A."/>
            <person name="Kalinowski J."/>
            <person name="Ruckert C."/>
        </authorList>
    </citation>
    <scope>NUCLEOTIDE SEQUENCE [LARGE SCALE GENOMIC DNA]</scope>
    <source>
        <strain evidence="2 3">KCTC 12866</strain>
    </source>
</reference>
<evidence type="ECO:0008006" key="4">
    <source>
        <dbReference type="Google" id="ProtNLM"/>
    </source>
</evidence>
<gene>
    <name evidence="2" type="ORF">GCM10007390_03940</name>
</gene>
<keyword evidence="1" id="KW-0732">Signal</keyword>
<comment type="caution">
    <text evidence="2">The sequence shown here is derived from an EMBL/GenBank/DDBJ whole genome shotgun (WGS) entry which is preliminary data.</text>
</comment>
<proteinExistence type="predicted"/>
<dbReference type="EMBL" id="BMXF01000001">
    <property type="protein sequence ID" value="GHB54200.1"/>
    <property type="molecule type" value="Genomic_DNA"/>
</dbReference>
<evidence type="ECO:0000313" key="3">
    <source>
        <dbReference type="Proteomes" id="UP000598271"/>
    </source>
</evidence>
<feature type="chain" id="PRO_5035197218" description="DUF3575 domain-containing protein" evidence="1">
    <location>
        <begin position="24"/>
        <end position="161"/>
    </location>
</feature>
<organism evidence="2 3">
    <name type="scientific">Persicitalea jodogahamensis</name>
    <dbReference type="NCBI Taxonomy" id="402147"/>
    <lineage>
        <taxon>Bacteria</taxon>
        <taxon>Pseudomonadati</taxon>
        <taxon>Bacteroidota</taxon>
        <taxon>Cytophagia</taxon>
        <taxon>Cytophagales</taxon>
        <taxon>Spirosomataceae</taxon>
        <taxon>Persicitalea</taxon>
    </lineage>
</organism>
<dbReference type="AlphaFoldDB" id="A0A8J3G7C9"/>
<feature type="signal peptide" evidence="1">
    <location>
        <begin position="1"/>
        <end position="23"/>
    </location>
</feature>
<sequence>MGPFKRYILIAFVVLSSPRVANAQGSASYYPWSGLLAFSTNPRKAIWLDTRVQTNSLFSSLSVDLLPLINLKRGEVAQWYLGGGLRVNPLYRIADPDARLITVDGYSINFGVRASPFPQKRQIQIALELNPYITDGFSSGVLKSHFGVAYVFRKREKSKDE</sequence>
<protein>
    <recommendedName>
        <fullName evidence="4">DUF3575 domain-containing protein</fullName>
    </recommendedName>
</protein>